<sequence length="243" mass="25394">MSSPTGSASVRSPSLVTALASLAAGVSAAHSADEALRAVTTAVVDLLDGADSADILVISGRTKQFRSYAATSALPREMDDLQEQVGEGPCLEAARGTTVVRADDLNTETRWPDFCSGATNVGVISMLSFKLYTAPNVLAALNVFGKAANAFADRDEEVGLMLATNAAVALQMANSREQFESALASRDIIGQAKGMIMERFRIDAVQAFNLLVKLSQDSNTPVAKLSGQLVELGPSDGEKQTGP</sequence>
<name>A0ABT4MQD6_GORRU</name>
<evidence type="ECO:0000256" key="4">
    <source>
        <dbReference type="ARBA" id="ARBA00023163"/>
    </source>
</evidence>
<dbReference type="InterPro" id="IPR036388">
    <property type="entry name" value="WH-like_DNA-bd_sf"/>
</dbReference>
<feature type="chain" id="PRO_5046192789" evidence="5">
    <location>
        <begin position="24"/>
        <end position="243"/>
    </location>
</feature>
<keyword evidence="1" id="KW-0808">Transferase</keyword>
<dbReference type="Pfam" id="PF13185">
    <property type="entry name" value="GAF_2"/>
    <property type="match status" value="1"/>
</dbReference>
<keyword evidence="4" id="KW-0804">Transcription</keyword>
<organism evidence="7 8">
    <name type="scientific">Gordonia rubripertincta</name>
    <name type="common">Rhodococcus corallinus</name>
    <dbReference type="NCBI Taxonomy" id="36822"/>
    <lineage>
        <taxon>Bacteria</taxon>
        <taxon>Bacillati</taxon>
        <taxon>Actinomycetota</taxon>
        <taxon>Actinomycetes</taxon>
        <taxon>Mycobacteriales</taxon>
        <taxon>Gordoniaceae</taxon>
        <taxon>Gordonia</taxon>
    </lineage>
</organism>
<dbReference type="Gene3D" id="1.10.10.10">
    <property type="entry name" value="Winged helix-like DNA-binding domain superfamily/Winged helix DNA-binding domain"/>
    <property type="match status" value="1"/>
</dbReference>
<dbReference type="Proteomes" id="UP001067235">
    <property type="component" value="Unassembled WGS sequence"/>
</dbReference>
<comment type="caution">
    <text evidence="7">The sequence shown here is derived from an EMBL/GenBank/DDBJ whole genome shotgun (WGS) entry which is preliminary data.</text>
</comment>
<dbReference type="PIRSF" id="PIRSF036625">
    <property type="entry name" value="GAF_ANTAR"/>
    <property type="match status" value="1"/>
</dbReference>
<evidence type="ECO:0000256" key="5">
    <source>
        <dbReference type="SAM" id="SignalP"/>
    </source>
</evidence>
<protein>
    <submittedName>
        <fullName evidence="7">GAF and ANTAR domain-containing protein</fullName>
    </submittedName>
</protein>
<evidence type="ECO:0000313" key="8">
    <source>
        <dbReference type="Proteomes" id="UP001067235"/>
    </source>
</evidence>
<feature type="domain" description="ANTAR" evidence="6">
    <location>
        <begin position="169"/>
        <end position="230"/>
    </location>
</feature>
<dbReference type="Gene3D" id="3.30.450.40">
    <property type="match status" value="1"/>
</dbReference>
<feature type="signal peptide" evidence="5">
    <location>
        <begin position="1"/>
        <end position="23"/>
    </location>
</feature>
<dbReference type="Pfam" id="PF03861">
    <property type="entry name" value="ANTAR"/>
    <property type="match status" value="1"/>
</dbReference>
<dbReference type="InterPro" id="IPR012074">
    <property type="entry name" value="GAF_ANTAR"/>
</dbReference>
<keyword evidence="8" id="KW-1185">Reference proteome</keyword>
<evidence type="ECO:0000256" key="3">
    <source>
        <dbReference type="ARBA" id="ARBA00023015"/>
    </source>
</evidence>
<dbReference type="PROSITE" id="PS50921">
    <property type="entry name" value="ANTAR"/>
    <property type="match status" value="1"/>
</dbReference>
<evidence type="ECO:0000259" key="6">
    <source>
        <dbReference type="PROSITE" id="PS50921"/>
    </source>
</evidence>
<dbReference type="EMBL" id="JAPWIE010000001">
    <property type="protein sequence ID" value="MCZ4549215.1"/>
    <property type="molecule type" value="Genomic_DNA"/>
</dbReference>
<dbReference type="RefSeq" id="WP_301569836.1">
    <property type="nucleotide sequence ID" value="NZ_JAPWIE010000001.1"/>
</dbReference>
<evidence type="ECO:0000313" key="7">
    <source>
        <dbReference type="EMBL" id="MCZ4549215.1"/>
    </source>
</evidence>
<evidence type="ECO:0000256" key="1">
    <source>
        <dbReference type="ARBA" id="ARBA00022679"/>
    </source>
</evidence>
<dbReference type="SUPFAM" id="SSF55781">
    <property type="entry name" value="GAF domain-like"/>
    <property type="match status" value="1"/>
</dbReference>
<dbReference type="InterPro" id="IPR003018">
    <property type="entry name" value="GAF"/>
</dbReference>
<dbReference type="SMART" id="SM01012">
    <property type="entry name" value="ANTAR"/>
    <property type="match status" value="1"/>
</dbReference>
<keyword evidence="2" id="KW-0418">Kinase</keyword>
<accession>A0ABT4MQD6</accession>
<gene>
    <name evidence="7" type="ORF">O4213_04430</name>
</gene>
<dbReference type="SUPFAM" id="SSF52172">
    <property type="entry name" value="CheY-like"/>
    <property type="match status" value="1"/>
</dbReference>
<proteinExistence type="predicted"/>
<keyword evidence="3" id="KW-0805">Transcription regulation</keyword>
<evidence type="ECO:0000256" key="2">
    <source>
        <dbReference type="ARBA" id="ARBA00022777"/>
    </source>
</evidence>
<dbReference type="InterPro" id="IPR005561">
    <property type="entry name" value="ANTAR"/>
</dbReference>
<dbReference type="InterPro" id="IPR029016">
    <property type="entry name" value="GAF-like_dom_sf"/>
</dbReference>
<dbReference type="InterPro" id="IPR011006">
    <property type="entry name" value="CheY-like_superfamily"/>
</dbReference>
<reference evidence="7" key="1">
    <citation type="submission" date="2022-12" db="EMBL/GenBank/DDBJ databases">
        <authorList>
            <person name="Krivoruchko A.V."/>
            <person name="Elkin A."/>
        </authorList>
    </citation>
    <scope>NUCLEOTIDE SEQUENCE</scope>
    <source>
        <strain evidence="7">IEGM 1388</strain>
    </source>
</reference>
<keyword evidence="5" id="KW-0732">Signal</keyword>